<evidence type="ECO:0000256" key="4">
    <source>
        <dbReference type="RuleBase" id="RU003560"/>
    </source>
</evidence>
<evidence type="ECO:0000256" key="2">
    <source>
        <dbReference type="ARBA" id="ARBA00008954"/>
    </source>
</evidence>
<dbReference type="EMBL" id="CP093366">
    <property type="protein sequence ID" value="UQS82438.1"/>
    <property type="molecule type" value="Genomic_DNA"/>
</dbReference>
<evidence type="ECO:0000313" key="6">
    <source>
        <dbReference type="Proteomes" id="UP000831495"/>
    </source>
</evidence>
<dbReference type="PANTHER" id="PTHR11986:SF58">
    <property type="entry name" value="LEUCINE_METHIONINE RACEMASE"/>
    <property type="match status" value="1"/>
</dbReference>
<keyword evidence="6" id="KW-1185">Reference proteome</keyword>
<dbReference type="Gene3D" id="3.90.1150.10">
    <property type="entry name" value="Aspartate Aminotransferase, domain 1"/>
    <property type="match status" value="1"/>
</dbReference>
<dbReference type="NCBIfam" id="NF006368">
    <property type="entry name" value="PRK08593.1"/>
    <property type="match status" value="1"/>
</dbReference>
<dbReference type="GO" id="GO:0008483">
    <property type="term" value="F:transaminase activity"/>
    <property type="evidence" value="ECO:0007669"/>
    <property type="project" value="UniProtKB-KW"/>
</dbReference>
<keyword evidence="5" id="KW-0032">Aminotransferase</keyword>
<dbReference type="Pfam" id="PF00202">
    <property type="entry name" value="Aminotran_3"/>
    <property type="match status" value="1"/>
</dbReference>
<dbReference type="SUPFAM" id="SSF53383">
    <property type="entry name" value="PLP-dependent transferases"/>
    <property type="match status" value="1"/>
</dbReference>
<reference evidence="5" key="1">
    <citation type="journal article" date="2022" name="Int. J. Syst. Evol. Microbiol.">
        <title>Apilactobacillus apisilvae sp. nov., Nicolia spurrieriana gen. nov. sp. nov., Bombilactobacillus folatiphilus sp. nov. and Bombilactobacillus thymidiniphilus sp. nov., four new lactic acid bacterial isolates from stingless bees Tetragonula carbonaria and Austroplebeia australis.</title>
        <authorList>
            <person name="Oliphant S.A."/>
            <person name="Watson-Haigh N.S."/>
            <person name="Sumby K.M."/>
            <person name="Gardner J."/>
            <person name="Groom S."/>
            <person name="Jiranek V."/>
        </authorList>
    </citation>
    <scope>NUCLEOTIDE SEQUENCE</scope>
    <source>
        <strain evidence="5">SG4_D2</strain>
    </source>
</reference>
<comment type="cofactor">
    <cofactor evidence="1">
        <name>pyridoxal 5'-phosphate</name>
        <dbReference type="ChEBI" id="CHEBI:597326"/>
    </cofactor>
</comment>
<dbReference type="InterPro" id="IPR015422">
    <property type="entry name" value="PyrdxlP-dep_Trfase_small"/>
</dbReference>
<dbReference type="CDD" id="cd00610">
    <property type="entry name" value="OAT_like"/>
    <property type="match status" value="1"/>
</dbReference>
<dbReference type="Proteomes" id="UP000831495">
    <property type="component" value="Chromosome"/>
</dbReference>
<dbReference type="PROSITE" id="PS00600">
    <property type="entry name" value="AA_TRANSFER_CLASS_3"/>
    <property type="match status" value="1"/>
</dbReference>
<dbReference type="InterPro" id="IPR005814">
    <property type="entry name" value="Aminotrans_3"/>
</dbReference>
<comment type="similarity">
    <text evidence="2 4">Belongs to the class-III pyridoxal-phosphate-dependent aminotransferase family.</text>
</comment>
<dbReference type="Gene3D" id="3.40.640.10">
    <property type="entry name" value="Type I PLP-dependent aspartate aminotransferase-like (Major domain)"/>
    <property type="match status" value="1"/>
</dbReference>
<evidence type="ECO:0000256" key="3">
    <source>
        <dbReference type="ARBA" id="ARBA00022898"/>
    </source>
</evidence>
<protein>
    <submittedName>
        <fullName evidence="5">Aspartate aminotransferase family protein</fullName>
    </submittedName>
</protein>
<sequence>MTKNRNQDLLQQEAKVVAPASRIKYFDLVIKSGQGAELTDENGRTYLDLLASASATNTGHCHPHVVAGIQQQAQQLIEYTPAYFANRTTAELAARLAKLAPMSGPVQVAWGNSGSDANDAIIKFARAYTKRPYVVSFTGAYHGSTYGSMSVSSVSLNMSRKMGPLLPGVVRVPYPDVHDRLQGESESAFVQRLFKAFQQPFETYLPAEEVAVILIEPIQGDGGIVKAPQKYLELVANFAHQHGILFAVDEVNQGMGRTGKWWSIQHFGIEPDLMSIGKSLASGLPLSAVIGRQEIMAALDAPANVYTTAGNPVATAAANATLDVIETENLLERSQVLGVKAEQFFVQTQAKYDFVGDVRMYGLNGGIDIVDPKTKQPDTERTTKLITRIFELGAVMISLRGNILRFQPPLVITEEQLNQAFAIIDQAMFDLANDQIQLPQNAAEIGW</sequence>
<dbReference type="InterPro" id="IPR015421">
    <property type="entry name" value="PyrdxlP-dep_Trfase_major"/>
</dbReference>
<proteinExistence type="inferred from homology"/>
<evidence type="ECO:0000313" key="5">
    <source>
        <dbReference type="EMBL" id="UQS82438.1"/>
    </source>
</evidence>
<dbReference type="PANTHER" id="PTHR11986">
    <property type="entry name" value="AMINOTRANSFERASE CLASS III"/>
    <property type="match status" value="1"/>
</dbReference>
<dbReference type="PIRSF" id="PIRSF000521">
    <property type="entry name" value="Transaminase_4ab_Lys_Orn"/>
    <property type="match status" value="1"/>
</dbReference>
<gene>
    <name evidence="5" type="ORF">MOO45_01770</name>
</gene>
<dbReference type="InterPro" id="IPR015424">
    <property type="entry name" value="PyrdxlP-dep_Trfase"/>
</dbReference>
<evidence type="ECO:0000256" key="1">
    <source>
        <dbReference type="ARBA" id="ARBA00001933"/>
    </source>
</evidence>
<organism evidence="5 6">
    <name type="scientific">Bombilactobacillus folatiphilus</name>
    <dbReference type="NCBI Taxonomy" id="2923362"/>
    <lineage>
        <taxon>Bacteria</taxon>
        <taxon>Bacillati</taxon>
        <taxon>Bacillota</taxon>
        <taxon>Bacilli</taxon>
        <taxon>Lactobacillales</taxon>
        <taxon>Lactobacillaceae</taxon>
        <taxon>Bombilactobacillus</taxon>
    </lineage>
</organism>
<dbReference type="InterPro" id="IPR050103">
    <property type="entry name" value="Class-III_PLP-dep_AT"/>
</dbReference>
<keyword evidence="5" id="KW-0808">Transferase</keyword>
<keyword evidence="3 4" id="KW-0663">Pyridoxal phosphate</keyword>
<dbReference type="RefSeq" id="WP_249514716.1">
    <property type="nucleotide sequence ID" value="NZ_CP093366.1"/>
</dbReference>
<name>A0ABY4P9L8_9LACO</name>
<dbReference type="InterPro" id="IPR049704">
    <property type="entry name" value="Aminotrans_3_PPA_site"/>
</dbReference>
<accession>A0ABY4P9L8</accession>